<dbReference type="AlphaFoldDB" id="A0A1Q9CDA3"/>
<evidence type="ECO:0000313" key="3">
    <source>
        <dbReference type="Proteomes" id="UP000186817"/>
    </source>
</evidence>
<name>A0A1Q9CDA3_SYMMI</name>
<dbReference type="Proteomes" id="UP000186817">
    <property type="component" value="Unassembled WGS sequence"/>
</dbReference>
<feature type="compositionally biased region" description="Basic and acidic residues" evidence="1">
    <location>
        <begin position="229"/>
        <end position="248"/>
    </location>
</feature>
<evidence type="ECO:0000313" key="2">
    <source>
        <dbReference type="EMBL" id="OLP80909.1"/>
    </source>
</evidence>
<protein>
    <submittedName>
        <fullName evidence="2">Uncharacterized protein</fullName>
    </submittedName>
</protein>
<gene>
    <name evidence="2" type="ORF">AK812_SmicGene38617</name>
</gene>
<accession>A0A1Q9CDA3</accession>
<sequence>MAEVKYQGPVTIHKMIDPVPGPSFEDQANALPKRDKIIQICQSDEMFTWMHALATILVINEKAVLGGLKVSEQLKVWQDRIRILKKPPWIFAPLNLCRTIENTSWAEAMTARPVMGTDGLLTIAIGDGPTYKVLPKITSYFGVIAALFKKLWDQPEMHETLETDDNFEIVASTIKAIYDQTCRTCGVINRLIIYMPKDGQQVRKMRIDHEVGDTPAKLKLLRPKFVDKRHTEDIGPVSDKRQKDDRSPPEAPGPWNLLLKGVERRMQIDSQ</sequence>
<evidence type="ECO:0000256" key="1">
    <source>
        <dbReference type="SAM" id="MobiDB-lite"/>
    </source>
</evidence>
<proteinExistence type="predicted"/>
<feature type="region of interest" description="Disordered" evidence="1">
    <location>
        <begin position="229"/>
        <end position="258"/>
    </location>
</feature>
<organism evidence="2 3">
    <name type="scientific">Symbiodinium microadriaticum</name>
    <name type="common">Dinoflagellate</name>
    <name type="synonym">Zooxanthella microadriatica</name>
    <dbReference type="NCBI Taxonomy" id="2951"/>
    <lineage>
        <taxon>Eukaryota</taxon>
        <taxon>Sar</taxon>
        <taxon>Alveolata</taxon>
        <taxon>Dinophyceae</taxon>
        <taxon>Suessiales</taxon>
        <taxon>Symbiodiniaceae</taxon>
        <taxon>Symbiodinium</taxon>
    </lineage>
</organism>
<keyword evidence="3" id="KW-1185">Reference proteome</keyword>
<comment type="caution">
    <text evidence="2">The sequence shown here is derived from an EMBL/GenBank/DDBJ whole genome shotgun (WGS) entry which is preliminary data.</text>
</comment>
<dbReference type="EMBL" id="LSRX01001333">
    <property type="protein sequence ID" value="OLP80909.1"/>
    <property type="molecule type" value="Genomic_DNA"/>
</dbReference>
<dbReference type="OrthoDB" id="425101at2759"/>
<reference evidence="2 3" key="1">
    <citation type="submission" date="2016-02" db="EMBL/GenBank/DDBJ databases">
        <title>Genome analysis of coral dinoflagellate symbionts highlights evolutionary adaptations to a symbiotic lifestyle.</title>
        <authorList>
            <person name="Aranda M."/>
            <person name="Li Y."/>
            <person name="Liew Y.J."/>
            <person name="Baumgarten S."/>
            <person name="Simakov O."/>
            <person name="Wilson M."/>
            <person name="Piel J."/>
            <person name="Ashoor H."/>
            <person name="Bougouffa S."/>
            <person name="Bajic V.B."/>
            <person name="Ryu T."/>
            <person name="Ravasi T."/>
            <person name="Bayer T."/>
            <person name="Micklem G."/>
            <person name="Kim H."/>
            <person name="Bhak J."/>
            <person name="Lajeunesse T.C."/>
            <person name="Voolstra C.R."/>
        </authorList>
    </citation>
    <scope>NUCLEOTIDE SEQUENCE [LARGE SCALE GENOMIC DNA]</scope>
    <source>
        <strain evidence="2 3">CCMP2467</strain>
    </source>
</reference>